<sequence>MSIFIDPSSKEYLLIMQYANCGDLQNYLENNFKTLTWNDKKKLALQIANGLNYLHNENILHRDLNIVIHDGYAKITDFGISKNMNTQNSSIHIGTFGRIPYVDPEKLKNLDFQYVKASDIYSYGVIMWEISSGFPPFKCLTSQPDQALLHIKICEGHPIKEKTDLKIDNSIYEDQNISNETEIDNSNEVIWEPATSHGLASAIIHAYTFSILSPDDVWLTIPQGQEEVFIDSQDIIVYINGNFLGNWLKTISRLSDSTEQRFKKVGLKQLLECDFSTSTSASITASQVILLDSIKKYCMRGGCGIPKVTLDGTLEN</sequence>
<evidence type="ECO:0000313" key="3">
    <source>
        <dbReference type="Proteomes" id="UP001153678"/>
    </source>
</evidence>
<dbReference type="Pfam" id="PF14388">
    <property type="entry name" value="DUF4419"/>
    <property type="match status" value="1"/>
</dbReference>
<evidence type="ECO:0000313" key="2">
    <source>
        <dbReference type="EMBL" id="CAI2179348.1"/>
    </source>
</evidence>
<dbReference type="SUPFAM" id="SSF56112">
    <property type="entry name" value="Protein kinase-like (PK-like)"/>
    <property type="match status" value="1"/>
</dbReference>
<organism evidence="2 3">
    <name type="scientific">Funneliformis geosporum</name>
    <dbReference type="NCBI Taxonomy" id="1117311"/>
    <lineage>
        <taxon>Eukaryota</taxon>
        <taxon>Fungi</taxon>
        <taxon>Fungi incertae sedis</taxon>
        <taxon>Mucoromycota</taxon>
        <taxon>Glomeromycotina</taxon>
        <taxon>Glomeromycetes</taxon>
        <taxon>Glomerales</taxon>
        <taxon>Glomeraceae</taxon>
        <taxon>Funneliformis</taxon>
    </lineage>
</organism>
<gene>
    <name evidence="2" type="ORF">FWILDA_LOCUS9043</name>
</gene>
<dbReference type="EMBL" id="CAMKVN010002050">
    <property type="protein sequence ID" value="CAI2179348.1"/>
    <property type="molecule type" value="Genomic_DNA"/>
</dbReference>
<dbReference type="GO" id="GO:0005524">
    <property type="term" value="F:ATP binding"/>
    <property type="evidence" value="ECO:0007669"/>
    <property type="project" value="InterPro"/>
</dbReference>
<dbReference type="Proteomes" id="UP001153678">
    <property type="component" value="Unassembled WGS sequence"/>
</dbReference>
<proteinExistence type="predicted"/>
<reference evidence="2" key="1">
    <citation type="submission" date="2022-08" db="EMBL/GenBank/DDBJ databases">
        <authorList>
            <person name="Kallberg Y."/>
            <person name="Tangrot J."/>
            <person name="Rosling A."/>
        </authorList>
    </citation>
    <scope>NUCLEOTIDE SEQUENCE</scope>
    <source>
        <strain evidence="2">Wild A</strain>
    </source>
</reference>
<accession>A0A9W4SUA8</accession>
<protein>
    <submittedName>
        <fullName evidence="2">954_t:CDS:1</fullName>
    </submittedName>
</protein>
<dbReference type="PANTHER" id="PTHR44329">
    <property type="entry name" value="SERINE/THREONINE-PROTEIN KINASE TNNI3K-RELATED"/>
    <property type="match status" value="1"/>
</dbReference>
<dbReference type="Pfam" id="PF07714">
    <property type="entry name" value="PK_Tyr_Ser-Thr"/>
    <property type="match status" value="1"/>
</dbReference>
<feature type="domain" description="Protein kinase" evidence="1">
    <location>
        <begin position="1"/>
        <end position="208"/>
    </location>
</feature>
<dbReference type="InterPro" id="IPR025533">
    <property type="entry name" value="DUF4419"/>
</dbReference>
<comment type="caution">
    <text evidence="2">The sequence shown here is derived from an EMBL/GenBank/DDBJ whole genome shotgun (WGS) entry which is preliminary data.</text>
</comment>
<keyword evidence="3" id="KW-1185">Reference proteome</keyword>
<dbReference type="Gene3D" id="1.10.510.10">
    <property type="entry name" value="Transferase(Phosphotransferase) domain 1"/>
    <property type="match status" value="1"/>
</dbReference>
<name>A0A9W4SUA8_9GLOM</name>
<dbReference type="PROSITE" id="PS50011">
    <property type="entry name" value="PROTEIN_KINASE_DOM"/>
    <property type="match status" value="1"/>
</dbReference>
<dbReference type="InterPro" id="IPR001245">
    <property type="entry name" value="Ser-Thr/Tyr_kinase_cat_dom"/>
</dbReference>
<dbReference type="InterPro" id="IPR000719">
    <property type="entry name" value="Prot_kinase_dom"/>
</dbReference>
<dbReference type="SMART" id="SM00220">
    <property type="entry name" value="S_TKc"/>
    <property type="match status" value="1"/>
</dbReference>
<dbReference type="GO" id="GO:0004674">
    <property type="term" value="F:protein serine/threonine kinase activity"/>
    <property type="evidence" value="ECO:0007669"/>
    <property type="project" value="TreeGrafter"/>
</dbReference>
<dbReference type="OrthoDB" id="4062651at2759"/>
<dbReference type="InterPro" id="IPR011009">
    <property type="entry name" value="Kinase-like_dom_sf"/>
</dbReference>
<evidence type="ECO:0000259" key="1">
    <source>
        <dbReference type="PROSITE" id="PS50011"/>
    </source>
</evidence>
<dbReference type="AlphaFoldDB" id="A0A9W4SUA8"/>
<dbReference type="InterPro" id="IPR051681">
    <property type="entry name" value="Ser/Thr_Kinases-Pseudokinases"/>
</dbReference>